<proteinExistence type="predicted"/>
<dbReference type="EMBL" id="QGKW02001660">
    <property type="protein sequence ID" value="KAF2583326.1"/>
    <property type="molecule type" value="Genomic_DNA"/>
</dbReference>
<comment type="caution">
    <text evidence="1">The sequence shown here is derived from an EMBL/GenBank/DDBJ whole genome shotgun (WGS) entry which is preliminary data.</text>
</comment>
<reference evidence="1" key="1">
    <citation type="submission" date="2019-12" db="EMBL/GenBank/DDBJ databases">
        <title>Genome sequencing and annotation of Brassica cretica.</title>
        <authorList>
            <person name="Studholme D.J."/>
            <person name="Sarris P.F."/>
        </authorList>
    </citation>
    <scope>NUCLEOTIDE SEQUENCE</scope>
    <source>
        <strain evidence="1">PFS-001/15</strain>
        <tissue evidence="1">Leaf</tissue>
    </source>
</reference>
<evidence type="ECO:0000313" key="1">
    <source>
        <dbReference type="EMBL" id="KAF2583326.1"/>
    </source>
</evidence>
<name>A0A8S9JP41_BRACR</name>
<gene>
    <name evidence="1" type="ORF">F2Q68_00006909</name>
</gene>
<evidence type="ECO:0000313" key="2">
    <source>
        <dbReference type="Proteomes" id="UP000712281"/>
    </source>
</evidence>
<accession>A0A8S9JP41</accession>
<sequence length="65" mass="7197">MSPQNGKIATSLAPSAVAATFSNNQKDKSLAPRTNLWLAELNRRVTKAESFHTRLRFMTPPIGKE</sequence>
<organism evidence="1 2">
    <name type="scientific">Brassica cretica</name>
    <name type="common">Mustard</name>
    <dbReference type="NCBI Taxonomy" id="69181"/>
    <lineage>
        <taxon>Eukaryota</taxon>
        <taxon>Viridiplantae</taxon>
        <taxon>Streptophyta</taxon>
        <taxon>Embryophyta</taxon>
        <taxon>Tracheophyta</taxon>
        <taxon>Spermatophyta</taxon>
        <taxon>Magnoliopsida</taxon>
        <taxon>eudicotyledons</taxon>
        <taxon>Gunneridae</taxon>
        <taxon>Pentapetalae</taxon>
        <taxon>rosids</taxon>
        <taxon>malvids</taxon>
        <taxon>Brassicales</taxon>
        <taxon>Brassicaceae</taxon>
        <taxon>Brassiceae</taxon>
        <taxon>Brassica</taxon>
    </lineage>
</organism>
<dbReference type="AlphaFoldDB" id="A0A8S9JP41"/>
<dbReference type="Proteomes" id="UP000712281">
    <property type="component" value="Unassembled WGS sequence"/>
</dbReference>
<protein>
    <submittedName>
        <fullName evidence="1">Uncharacterized protein</fullName>
    </submittedName>
</protein>